<dbReference type="Proteomes" id="UP001291623">
    <property type="component" value="Unassembled WGS sequence"/>
</dbReference>
<reference evidence="1" key="1">
    <citation type="submission" date="2023-12" db="EMBL/GenBank/DDBJ databases">
        <title>Genome assembly of Anisodus tanguticus.</title>
        <authorList>
            <person name="Wang Y.-J."/>
        </authorList>
    </citation>
    <scope>NUCLEOTIDE SEQUENCE</scope>
    <source>
        <strain evidence="1">KB-2021</strain>
        <tissue evidence="1">Leaf</tissue>
    </source>
</reference>
<dbReference type="EMBL" id="JAVYJV010000018">
    <property type="protein sequence ID" value="KAK4347550.1"/>
    <property type="molecule type" value="Genomic_DNA"/>
</dbReference>
<evidence type="ECO:0000313" key="1">
    <source>
        <dbReference type="EMBL" id="KAK4347550.1"/>
    </source>
</evidence>
<evidence type="ECO:0000313" key="2">
    <source>
        <dbReference type="Proteomes" id="UP001291623"/>
    </source>
</evidence>
<sequence length="123" mass="14061">MDPKFAGETLKHLEKENELLLNAHKTMSDELHRLQVETLLVRWLLLCTRSYPCDVRQVEEEMLMHKFYEIMSAHGLAKKKGSNNNADEMQIIVEGTLINVTNGADERQNDLEGAPINMTNGDH</sequence>
<gene>
    <name evidence="1" type="ORF">RND71_033889</name>
</gene>
<dbReference type="AlphaFoldDB" id="A0AAE1R9E4"/>
<keyword evidence="2" id="KW-1185">Reference proteome</keyword>
<organism evidence="1 2">
    <name type="scientific">Anisodus tanguticus</name>
    <dbReference type="NCBI Taxonomy" id="243964"/>
    <lineage>
        <taxon>Eukaryota</taxon>
        <taxon>Viridiplantae</taxon>
        <taxon>Streptophyta</taxon>
        <taxon>Embryophyta</taxon>
        <taxon>Tracheophyta</taxon>
        <taxon>Spermatophyta</taxon>
        <taxon>Magnoliopsida</taxon>
        <taxon>eudicotyledons</taxon>
        <taxon>Gunneridae</taxon>
        <taxon>Pentapetalae</taxon>
        <taxon>asterids</taxon>
        <taxon>lamiids</taxon>
        <taxon>Solanales</taxon>
        <taxon>Solanaceae</taxon>
        <taxon>Solanoideae</taxon>
        <taxon>Hyoscyameae</taxon>
        <taxon>Anisodus</taxon>
    </lineage>
</organism>
<protein>
    <submittedName>
        <fullName evidence="1">Uncharacterized protein</fullName>
    </submittedName>
</protein>
<dbReference type="PANTHER" id="PTHR37718">
    <property type="entry name" value="BNAC03G61340D PROTEIN"/>
    <property type="match status" value="1"/>
</dbReference>
<accession>A0AAE1R9E4</accession>
<comment type="caution">
    <text evidence="1">The sequence shown here is derived from an EMBL/GenBank/DDBJ whole genome shotgun (WGS) entry which is preliminary data.</text>
</comment>
<proteinExistence type="predicted"/>
<name>A0AAE1R9E4_9SOLA</name>
<dbReference type="PANTHER" id="PTHR37718:SF2">
    <property type="entry name" value="OS03G0205150 PROTEIN"/>
    <property type="match status" value="1"/>
</dbReference>